<dbReference type="InterPro" id="IPR050093">
    <property type="entry name" value="ABC_SmlMolc_Importer"/>
</dbReference>
<dbReference type="EMBL" id="JAJHNU010000005">
    <property type="protein sequence ID" value="MDN4122613.1"/>
    <property type="molecule type" value="Genomic_DNA"/>
</dbReference>
<dbReference type="PANTHER" id="PTHR42781">
    <property type="entry name" value="SPERMIDINE/PUTRESCINE IMPORT ATP-BINDING PROTEIN POTA"/>
    <property type="match status" value="1"/>
</dbReference>
<dbReference type="Proteomes" id="UP001168613">
    <property type="component" value="Unassembled WGS sequence"/>
</dbReference>
<organism evidence="6 7">
    <name type="scientific">Alcaligenes endophyticus</name>
    <dbReference type="NCBI Taxonomy" id="1929088"/>
    <lineage>
        <taxon>Bacteria</taxon>
        <taxon>Pseudomonadati</taxon>
        <taxon>Pseudomonadota</taxon>
        <taxon>Betaproteobacteria</taxon>
        <taxon>Burkholderiales</taxon>
        <taxon>Alcaligenaceae</taxon>
        <taxon>Alcaligenes</taxon>
    </lineage>
</organism>
<dbReference type="GO" id="GO:0005524">
    <property type="term" value="F:ATP binding"/>
    <property type="evidence" value="ECO:0007669"/>
    <property type="project" value="UniProtKB-KW"/>
</dbReference>
<sequence>MSFLLAIQRKLVSPTREFILDIHLHSDAKHIALYGPSGSGKSMTVQAIAGLLTPEQGKIQVGNRVFFDSEKKINLAPQQRKVAYLFQDYGLFPHLTVAQNICFGLNHSWFNRSARHLPAQAQRWVDAFELTSVLRSYPAQLSGGQKQRTALARALAVEPDLLLLDEPLAALDQDLRIRLRAELAELQHSLDMPTVLITHDPEDARVLSEQVFRIRQGRVFDQCHALDLKASHREDITLG</sequence>
<keyword evidence="3" id="KW-0547">Nucleotide-binding</keyword>
<dbReference type="InterPro" id="IPR003439">
    <property type="entry name" value="ABC_transporter-like_ATP-bd"/>
</dbReference>
<name>A0ABT8EMW9_9BURK</name>
<dbReference type="InterPro" id="IPR003593">
    <property type="entry name" value="AAA+_ATPase"/>
</dbReference>
<dbReference type="Pfam" id="PF00005">
    <property type="entry name" value="ABC_tran"/>
    <property type="match status" value="1"/>
</dbReference>
<evidence type="ECO:0000256" key="4">
    <source>
        <dbReference type="ARBA" id="ARBA00022840"/>
    </source>
</evidence>
<evidence type="ECO:0000256" key="2">
    <source>
        <dbReference type="ARBA" id="ARBA00022475"/>
    </source>
</evidence>
<comment type="caution">
    <text evidence="6">The sequence shown here is derived from an EMBL/GenBank/DDBJ whole genome shotgun (WGS) entry which is preliminary data.</text>
</comment>
<dbReference type="PROSITE" id="PS50893">
    <property type="entry name" value="ABC_TRANSPORTER_2"/>
    <property type="match status" value="1"/>
</dbReference>
<keyword evidence="1" id="KW-0813">Transport</keyword>
<keyword evidence="7" id="KW-1185">Reference proteome</keyword>
<dbReference type="Gene3D" id="3.40.50.300">
    <property type="entry name" value="P-loop containing nucleotide triphosphate hydrolases"/>
    <property type="match status" value="1"/>
</dbReference>
<dbReference type="PANTHER" id="PTHR42781:SF4">
    <property type="entry name" value="SPERMIDINE_PUTRESCINE IMPORT ATP-BINDING PROTEIN POTA"/>
    <property type="match status" value="1"/>
</dbReference>
<keyword evidence="4 6" id="KW-0067">ATP-binding</keyword>
<dbReference type="SMART" id="SM00382">
    <property type="entry name" value="AAA"/>
    <property type="match status" value="1"/>
</dbReference>
<accession>A0ABT8EMW9</accession>
<evidence type="ECO:0000256" key="3">
    <source>
        <dbReference type="ARBA" id="ARBA00022741"/>
    </source>
</evidence>
<keyword evidence="2" id="KW-0472">Membrane</keyword>
<evidence type="ECO:0000313" key="6">
    <source>
        <dbReference type="EMBL" id="MDN4122613.1"/>
    </source>
</evidence>
<evidence type="ECO:0000259" key="5">
    <source>
        <dbReference type="PROSITE" id="PS50893"/>
    </source>
</evidence>
<keyword evidence="2" id="KW-1003">Cell membrane</keyword>
<evidence type="ECO:0000256" key="1">
    <source>
        <dbReference type="ARBA" id="ARBA00022448"/>
    </source>
</evidence>
<feature type="domain" description="ABC transporter" evidence="5">
    <location>
        <begin position="2"/>
        <end position="238"/>
    </location>
</feature>
<evidence type="ECO:0000313" key="7">
    <source>
        <dbReference type="Proteomes" id="UP001168613"/>
    </source>
</evidence>
<dbReference type="SUPFAM" id="SSF52540">
    <property type="entry name" value="P-loop containing nucleoside triphosphate hydrolases"/>
    <property type="match status" value="1"/>
</dbReference>
<dbReference type="RefSeq" id="WP_266123858.1">
    <property type="nucleotide sequence ID" value="NZ_JAJHNU010000005.1"/>
</dbReference>
<reference evidence="6" key="1">
    <citation type="submission" date="2021-11" db="EMBL/GenBank/DDBJ databases">
        <title>Draft genome sequence of Alcaligenes endophyticus type strain CCUG 75668T.</title>
        <authorList>
            <person name="Salva-Serra F."/>
            <person name="Duran R.E."/>
            <person name="Seeger M."/>
            <person name="Moore E.R.B."/>
            <person name="Jaen-Luchoro D."/>
        </authorList>
    </citation>
    <scope>NUCLEOTIDE SEQUENCE</scope>
    <source>
        <strain evidence="6">CCUG 75668</strain>
    </source>
</reference>
<protein>
    <submittedName>
        <fullName evidence="6">ATP-binding cassette domain-containing protein</fullName>
    </submittedName>
</protein>
<dbReference type="InterPro" id="IPR027417">
    <property type="entry name" value="P-loop_NTPase"/>
</dbReference>
<gene>
    <name evidence="6" type="ORF">LMS43_15065</name>
</gene>
<proteinExistence type="predicted"/>